<gene>
    <name evidence="2" type="ORF">FKW77_000212</name>
</gene>
<evidence type="ECO:0000313" key="2">
    <source>
        <dbReference type="EMBL" id="QDS69847.1"/>
    </source>
</evidence>
<feature type="compositionally biased region" description="Basic and acidic residues" evidence="1">
    <location>
        <begin position="158"/>
        <end position="167"/>
    </location>
</feature>
<feature type="region of interest" description="Disordered" evidence="1">
    <location>
        <begin position="147"/>
        <end position="167"/>
    </location>
</feature>
<name>A0A517L2I9_9PEZI</name>
<organism evidence="2 3">
    <name type="scientific">Venturia effusa</name>
    <dbReference type="NCBI Taxonomy" id="50376"/>
    <lineage>
        <taxon>Eukaryota</taxon>
        <taxon>Fungi</taxon>
        <taxon>Dikarya</taxon>
        <taxon>Ascomycota</taxon>
        <taxon>Pezizomycotina</taxon>
        <taxon>Dothideomycetes</taxon>
        <taxon>Pleosporomycetidae</taxon>
        <taxon>Venturiales</taxon>
        <taxon>Venturiaceae</taxon>
        <taxon>Venturia</taxon>
    </lineage>
</organism>
<proteinExistence type="predicted"/>
<reference evidence="2 3" key="1">
    <citation type="submission" date="2019-07" db="EMBL/GenBank/DDBJ databases">
        <title>Finished genome of Venturia effusa.</title>
        <authorList>
            <person name="Young C.A."/>
            <person name="Cox M.P."/>
            <person name="Ganley A.R.D."/>
            <person name="David W.J."/>
        </authorList>
    </citation>
    <scope>NUCLEOTIDE SEQUENCE [LARGE SCALE GENOMIC DNA]</scope>
    <source>
        <strain evidence="3">albino</strain>
    </source>
</reference>
<dbReference type="OrthoDB" id="3944932at2759"/>
<dbReference type="EMBL" id="CP042188">
    <property type="protein sequence ID" value="QDS69847.1"/>
    <property type="molecule type" value="Genomic_DNA"/>
</dbReference>
<dbReference type="STRING" id="50376.A0A517L2I9"/>
<evidence type="ECO:0000256" key="1">
    <source>
        <dbReference type="SAM" id="MobiDB-lite"/>
    </source>
</evidence>
<feature type="compositionally biased region" description="Basic and acidic residues" evidence="1">
    <location>
        <begin position="176"/>
        <end position="193"/>
    </location>
</feature>
<keyword evidence="3" id="KW-1185">Reference proteome</keyword>
<protein>
    <submittedName>
        <fullName evidence="2">Uncharacterized protein</fullName>
    </submittedName>
</protein>
<evidence type="ECO:0000313" key="3">
    <source>
        <dbReference type="Proteomes" id="UP000316270"/>
    </source>
</evidence>
<feature type="region of interest" description="Disordered" evidence="1">
    <location>
        <begin position="176"/>
        <end position="195"/>
    </location>
</feature>
<sequence>MITQIPILDKLKDFCERNVHIPKKFDKGWKALSEQSEQLCMEAEALRKQAQDEATLRGVELNNIRCLKIDARRQNDYQDLFGLISSRHNTWTATQTVCGLAEEFWTLSAKYKHEVEDNKRKKWEARSEITKLEQELSSERVFKQSLETEHTSLQSRLESSEKRYERDMETMKTKYENEKRSMEESHESQVKDVRTRHRGQIENQNDTHNKEIIEMRDKHERDMTALQREMSEMARKFGEAEKVLRRTFEQKTMEWENRHKKQETRLRSDIEALNGALLAKEAFTPATDHELRAPLLGLLTDLGQLVRVTWTKSHRDWTNDVLKSLAGNQRMIRQRVLLDGVWTILNRNIFCSPFRVFGKEGKRLEEQWKRAFPNEVQDAGGLYSWPIPTLDSERWRYNSMTPCQEALTKAVSDVDAMTKMKLGYEETLERTRKELLAMLDMVADLKQEDVQSWSAVPKKAADIWIQMGTQRCRLVVVVPGGEVVEQAERARRAREVGLELVFKPGLWRYGDSKGQDLERVEEMATVEVKFVPEGR</sequence>
<accession>A0A517L2I9</accession>
<dbReference type="Proteomes" id="UP000316270">
    <property type="component" value="Chromosome 4"/>
</dbReference>
<dbReference type="AlphaFoldDB" id="A0A517L2I9"/>